<dbReference type="AlphaFoldDB" id="A0A484BN31"/>
<accession>A0A484BN31</accession>
<feature type="region of interest" description="Disordered" evidence="1">
    <location>
        <begin position="43"/>
        <end position="82"/>
    </location>
</feature>
<keyword evidence="3" id="KW-1185">Reference proteome</keyword>
<organism evidence="2 3">
    <name type="scientific">Drosophila navojoa</name>
    <name type="common">Fruit fly</name>
    <dbReference type="NCBI Taxonomy" id="7232"/>
    <lineage>
        <taxon>Eukaryota</taxon>
        <taxon>Metazoa</taxon>
        <taxon>Ecdysozoa</taxon>
        <taxon>Arthropoda</taxon>
        <taxon>Hexapoda</taxon>
        <taxon>Insecta</taxon>
        <taxon>Pterygota</taxon>
        <taxon>Neoptera</taxon>
        <taxon>Endopterygota</taxon>
        <taxon>Diptera</taxon>
        <taxon>Brachycera</taxon>
        <taxon>Muscomorpha</taxon>
        <taxon>Ephydroidea</taxon>
        <taxon>Drosophilidae</taxon>
        <taxon>Drosophila</taxon>
    </lineage>
</organism>
<proteinExistence type="predicted"/>
<gene>
    <name evidence="2" type="ORF">AWZ03_003364</name>
</gene>
<sequence>MDGSGDNQLTVRYNRRPLNRRVQMILHDYELWEQSLAIARNTNGTRHGQARQDVGMLNRDLALPNNLDTEADDSGFESGSES</sequence>
<protein>
    <submittedName>
        <fullName evidence="2">Uncharacterized protein</fullName>
    </submittedName>
</protein>
<dbReference type="EMBL" id="LSRL02000017">
    <property type="protein sequence ID" value="TDG50148.1"/>
    <property type="molecule type" value="Genomic_DNA"/>
</dbReference>
<name>A0A484BN31_DRONA</name>
<reference evidence="2 3" key="1">
    <citation type="journal article" date="2019" name="J. Hered.">
        <title>An Improved Genome Assembly for Drosophila navojoa, the Basal Species in the mojavensis Cluster.</title>
        <authorList>
            <person name="Vanderlinde T."/>
            <person name="Dupim E.G."/>
            <person name="Nazario-Yepiz N.O."/>
            <person name="Carvalho A.B."/>
        </authorList>
    </citation>
    <scope>NUCLEOTIDE SEQUENCE [LARGE SCALE GENOMIC DNA]</scope>
    <source>
        <strain evidence="2">Navoj_Jal97</strain>
        <tissue evidence="2">Whole organism</tissue>
    </source>
</reference>
<dbReference type="OMA" id="PMRMETE"/>
<evidence type="ECO:0000256" key="1">
    <source>
        <dbReference type="SAM" id="MobiDB-lite"/>
    </source>
</evidence>
<evidence type="ECO:0000313" key="2">
    <source>
        <dbReference type="EMBL" id="TDG50148.1"/>
    </source>
</evidence>
<dbReference type="Proteomes" id="UP000295192">
    <property type="component" value="Unassembled WGS sequence"/>
</dbReference>
<comment type="caution">
    <text evidence="2">The sequence shown here is derived from an EMBL/GenBank/DDBJ whole genome shotgun (WGS) entry which is preliminary data.</text>
</comment>
<evidence type="ECO:0000313" key="3">
    <source>
        <dbReference type="Proteomes" id="UP000295192"/>
    </source>
</evidence>